<sequence length="714" mass="80777">MKLDPPYDGVRSRILSLNSVSPPLEAYAMSMVTLIGVGSNTWIIGTSASDHMTCDINLFDELSRTPRDSYITSANGLPFLVPAKDLRTYEMIGHDKRIRGVAVSKKNNNFDCGIVTWDIRRIIHQTTTPFTPQQNDVFERKNRQLLEVAHSLMIDISVPHYLWGHGVLAAAYLINRTPSQVLDFKTPLDVLCAHTSLVFVSKLPSKGEKGSKLESLGLQDLGRKDVGEDSTYCDIGEKIIGRPSDSDRTHRSRAEDDALVFDMTGRQDGHNQSPGYDPEVDAFGYEAIVRQDDDDRSPGLTDDVPCVSCEDEFDTRPPSTLPLPKSNHDTESSEKAVGCRWVFTLKHKVDGSIDRYKARLVAKWCTQTYGVDYLETFAPVAKLNTFDVKNAFLHGDLQEGIYMDLPPGIPVTSKEGVVCKLRKSLYGLKQSQRVCVQSNSDHTLFLKHHKGKLTALIIYVDDMIVIGDDQAEMQILHKYLASEFKMKSLGDLKFFLGIEVARCKHETGMLDCKPIDTLSEQNHKLRLYLDQVHTDKVRYQRLEWKLIYLAHTRPDIAYAVSIVSQFMHSPNEDQAVTRYTNADWAGSVTDRRSMSGYFMFVGGNLVTWRSKKQKVVSRSSAEAEYHGIAQGRKEKCEYNHRFSRKGYIGLEDQLEENMPGEEIDRSLLWRKAREDKHGNILDPKDEKKARLIVLGTTLSVLKVLGSRYKIRRSS</sequence>
<reference evidence="3" key="1">
    <citation type="journal article" date="2019" name="Science">
        <title>Mutation of a bHLH transcription factor allowed almond domestication.</title>
        <authorList>
            <person name="Sanchez-Perez R."/>
            <person name="Pavan S."/>
            <person name="Mazzeo R."/>
            <person name="Moldovan C."/>
            <person name="Aiese Cigliano R."/>
            <person name="Del Cueto J."/>
            <person name="Ricciardi F."/>
            <person name="Lotti C."/>
            <person name="Ricciardi L."/>
            <person name="Dicenta F."/>
            <person name="Lopez-Marques R.L."/>
            <person name="Lindberg Moller B."/>
        </authorList>
    </citation>
    <scope>NUCLEOTIDE SEQUENCE</scope>
</reference>
<dbReference type="InterPro" id="IPR043502">
    <property type="entry name" value="DNA/RNA_pol_sf"/>
</dbReference>
<feature type="region of interest" description="Disordered" evidence="1">
    <location>
        <begin position="291"/>
        <end position="331"/>
    </location>
</feature>
<proteinExistence type="predicted"/>
<dbReference type="PANTHER" id="PTHR11439:SF467">
    <property type="entry name" value="INTEGRASE CATALYTIC DOMAIN-CONTAINING PROTEIN"/>
    <property type="match status" value="1"/>
</dbReference>
<dbReference type="Gene3D" id="3.30.420.10">
    <property type="entry name" value="Ribonuclease H-like superfamily/Ribonuclease H"/>
    <property type="match status" value="1"/>
</dbReference>
<evidence type="ECO:0000256" key="1">
    <source>
        <dbReference type="SAM" id="MobiDB-lite"/>
    </source>
</evidence>
<dbReference type="InterPro" id="IPR013103">
    <property type="entry name" value="RVT_2"/>
</dbReference>
<protein>
    <recommendedName>
        <fullName evidence="2">Reverse transcriptase Ty1/copia-type domain-containing protein</fullName>
    </recommendedName>
</protein>
<dbReference type="PANTHER" id="PTHR11439">
    <property type="entry name" value="GAG-POL-RELATED RETROTRANSPOSON"/>
    <property type="match status" value="1"/>
</dbReference>
<dbReference type="SUPFAM" id="SSF56672">
    <property type="entry name" value="DNA/RNA polymerases"/>
    <property type="match status" value="1"/>
</dbReference>
<dbReference type="InterPro" id="IPR012337">
    <property type="entry name" value="RNaseH-like_sf"/>
</dbReference>
<dbReference type="InterPro" id="IPR036397">
    <property type="entry name" value="RNaseH_sf"/>
</dbReference>
<dbReference type="GO" id="GO:0003676">
    <property type="term" value="F:nucleic acid binding"/>
    <property type="evidence" value="ECO:0007669"/>
    <property type="project" value="InterPro"/>
</dbReference>
<feature type="domain" description="Reverse transcriptase Ty1/copia-type" evidence="2">
    <location>
        <begin position="385"/>
        <end position="502"/>
    </location>
</feature>
<dbReference type="CDD" id="cd09272">
    <property type="entry name" value="RNase_HI_RT_Ty1"/>
    <property type="match status" value="1"/>
</dbReference>
<organism evidence="3">
    <name type="scientific">Prunus dulcis</name>
    <name type="common">Almond</name>
    <name type="synonym">Amygdalus dulcis</name>
    <dbReference type="NCBI Taxonomy" id="3755"/>
    <lineage>
        <taxon>Eukaryota</taxon>
        <taxon>Viridiplantae</taxon>
        <taxon>Streptophyta</taxon>
        <taxon>Embryophyta</taxon>
        <taxon>Tracheophyta</taxon>
        <taxon>Spermatophyta</taxon>
        <taxon>Magnoliopsida</taxon>
        <taxon>eudicotyledons</taxon>
        <taxon>Gunneridae</taxon>
        <taxon>Pentapetalae</taxon>
        <taxon>rosids</taxon>
        <taxon>fabids</taxon>
        <taxon>Rosales</taxon>
        <taxon>Rosaceae</taxon>
        <taxon>Amygdaloideae</taxon>
        <taxon>Amygdaleae</taxon>
        <taxon>Prunus</taxon>
    </lineage>
</organism>
<accession>A0A4Y1QMU5</accession>
<evidence type="ECO:0000313" key="3">
    <source>
        <dbReference type="EMBL" id="BBG93107.1"/>
    </source>
</evidence>
<gene>
    <name evidence="3" type="ORF">Prudu_001019</name>
</gene>
<name>A0A4Y1QMU5_PRUDU</name>
<evidence type="ECO:0000259" key="2">
    <source>
        <dbReference type="Pfam" id="PF07727"/>
    </source>
</evidence>
<feature type="domain" description="Reverse transcriptase Ty1/copia-type" evidence="2">
    <location>
        <begin position="332"/>
        <end position="384"/>
    </location>
</feature>
<dbReference type="EMBL" id="AP019297">
    <property type="protein sequence ID" value="BBG93107.1"/>
    <property type="molecule type" value="Genomic_DNA"/>
</dbReference>
<dbReference type="SUPFAM" id="SSF53098">
    <property type="entry name" value="Ribonuclease H-like"/>
    <property type="match status" value="1"/>
</dbReference>
<dbReference type="AlphaFoldDB" id="A0A4Y1QMU5"/>
<dbReference type="Pfam" id="PF07727">
    <property type="entry name" value="RVT_2"/>
    <property type="match status" value="2"/>
</dbReference>